<evidence type="ECO:0000256" key="1">
    <source>
        <dbReference type="ARBA" id="ARBA00023012"/>
    </source>
</evidence>
<dbReference type="GO" id="GO:0000160">
    <property type="term" value="P:phosphorelay signal transduction system"/>
    <property type="evidence" value="ECO:0007669"/>
    <property type="project" value="UniProtKB-KW"/>
</dbReference>
<dbReference type="AlphaFoldDB" id="A0A6L6Q8T8"/>
<keyword evidence="2" id="KW-0597">Phosphoprotein</keyword>
<evidence type="ECO:0000259" key="3">
    <source>
        <dbReference type="PROSITE" id="PS50894"/>
    </source>
</evidence>
<dbReference type="SMART" id="SM00073">
    <property type="entry name" value="HPT"/>
    <property type="match status" value="1"/>
</dbReference>
<keyword evidence="5" id="KW-1185">Reference proteome</keyword>
<evidence type="ECO:0000313" key="4">
    <source>
        <dbReference type="EMBL" id="MTW06045.1"/>
    </source>
</evidence>
<dbReference type="InterPro" id="IPR036641">
    <property type="entry name" value="HPT_dom_sf"/>
</dbReference>
<sequence>PSAALAADAADSAVGVAEAPPQAGAPAAVADTPVHHDVQIAPAEMFDITALAVTFNNKPEKMRKYAVMFLDSARDGMVEVNEALAQGDMARLSELGHRIKSSARAVGAMHFGELCLALEHLKPDADPARARYIVAQMQPMLDHLQGHIAQELDAHAAG</sequence>
<proteinExistence type="predicted"/>
<dbReference type="Gene3D" id="1.20.120.160">
    <property type="entry name" value="HPT domain"/>
    <property type="match status" value="1"/>
</dbReference>
<name>A0A6L6Q8T8_9BURK</name>
<comment type="caution">
    <text evidence="4">The sequence shown here is derived from an EMBL/GenBank/DDBJ whole genome shotgun (WGS) entry which is preliminary data.</text>
</comment>
<dbReference type="Pfam" id="PF01627">
    <property type="entry name" value="Hpt"/>
    <property type="match status" value="1"/>
</dbReference>
<dbReference type="RefSeq" id="WP_170305899.1">
    <property type="nucleotide sequence ID" value="NZ_WNLA01000036.1"/>
</dbReference>
<accession>A0A6L6Q8T8</accession>
<evidence type="ECO:0000313" key="5">
    <source>
        <dbReference type="Proteomes" id="UP000484015"/>
    </source>
</evidence>
<dbReference type="PROSITE" id="PS50894">
    <property type="entry name" value="HPT"/>
    <property type="match status" value="1"/>
</dbReference>
<organism evidence="4 5">
    <name type="scientific">Pseudoduganella ginsengisoli</name>
    <dbReference type="NCBI Taxonomy" id="1462440"/>
    <lineage>
        <taxon>Bacteria</taxon>
        <taxon>Pseudomonadati</taxon>
        <taxon>Pseudomonadota</taxon>
        <taxon>Betaproteobacteria</taxon>
        <taxon>Burkholderiales</taxon>
        <taxon>Oxalobacteraceae</taxon>
        <taxon>Telluria group</taxon>
        <taxon>Pseudoduganella</taxon>
    </lineage>
</organism>
<dbReference type="GO" id="GO:0004672">
    <property type="term" value="F:protein kinase activity"/>
    <property type="evidence" value="ECO:0007669"/>
    <property type="project" value="UniProtKB-ARBA"/>
</dbReference>
<dbReference type="InterPro" id="IPR008207">
    <property type="entry name" value="Sig_transdc_His_kin_Hpt_dom"/>
</dbReference>
<dbReference type="Proteomes" id="UP000484015">
    <property type="component" value="Unassembled WGS sequence"/>
</dbReference>
<protein>
    <submittedName>
        <fullName evidence="4">Hybrid sensor and regulator</fullName>
    </submittedName>
</protein>
<feature type="non-terminal residue" evidence="4">
    <location>
        <position position="1"/>
    </location>
</feature>
<evidence type="ECO:0000256" key="2">
    <source>
        <dbReference type="PROSITE-ProRule" id="PRU00110"/>
    </source>
</evidence>
<dbReference type="SUPFAM" id="SSF47226">
    <property type="entry name" value="Histidine-containing phosphotransfer domain, HPT domain"/>
    <property type="match status" value="1"/>
</dbReference>
<keyword evidence="1" id="KW-0902">Two-component regulatory system</keyword>
<dbReference type="EMBL" id="WNLA01000036">
    <property type="protein sequence ID" value="MTW06045.1"/>
    <property type="molecule type" value="Genomic_DNA"/>
</dbReference>
<reference evidence="4 5" key="1">
    <citation type="submission" date="2019-11" db="EMBL/GenBank/DDBJ databases">
        <title>Type strains purchased from KCTC, JCM and DSMZ.</title>
        <authorList>
            <person name="Lu H."/>
        </authorList>
    </citation>
    <scope>NUCLEOTIDE SEQUENCE [LARGE SCALE GENOMIC DNA]</scope>
    <source>
        <strain evidence="4 5">KCTC 42409</strain>
    </source>
</reference>
<feature type="modified residue" description="Phosphohistidine" evidence="2">
    <location>
        <position position="97"/>
    </location>
</feature>
<feature type="domain" description="HPt" evidence="3">
    <location>
        <begin position="58"/>
        <end position="155"/>
    </location>
</feature>
<gene>
    <name evidence="4" type="ORF">GM668_28605</name>
</gene>